<dbReference type="InterPro" id="IPR004089">
    <property type="entry name" value="MCPsignal_dom"/>
</dbReference>
<sequence>MLARIRQIPFVPNWLRSVSFGRGLSAKITYKLSLLVIGFVIVSILTGLLIVRSNHQVQSQIEVMDRWFEMEQNYYRFMSLDNDMNTITYRFLNEGYEEKQAKLFLEKIGQSKQLVADMKPVYEADADLASFIGWFTKLNQDYETMYNAYFAKAFLPQDLNAIVIRSELNKMIGNAQRVDGEIRTEFQQKREANSSLLSRTLSQSSLTVITLLVLTVIVTVLLVILFGRSINQGVALLLKRIQAYKIGNWQFQSDKTRSDEFGLINQYLREMGDSLRQTLDANREASRHVLKLTEDIRERSAQNQEASVSVNRLTTLSHDKIQMQHHATTAISAVLEEASAGSEEMLASTDLMRETINQMNNLSHVGRDHVLDMDASFRETKAEMERLVASVSLTKKRVDDVHAFMRGISEITRQTNLLSINASIEAARSGEHGKGFAVVANEIRSLSKQTDDFAKQVRQLMEGIQQDTASMLDGFTLFRRHIEHTSAKAAAVTGSFGSISQQSDTLARQIGEVNASAQEIAIGLNEIVLSVTQLVDSSLEINENIHNVAEFAGVQASLSDNLQEAVQGLLVTSEELQKMAGAYGA</sequence>
<dbReference type="GO" id="GO:0016020">
    <property type="term" value="C:membrane"/>
    <property type="evidence" value="ECO:0007669"/>
    <property type="project" value="InterPro"/>
</dbReference>
<dbReference type="RefSeq" id="WP_134750366.1">
    <property type="nucleotide sequence ID" value="NZ_MYFO02000008.1"/>
</dbReference>
<dbReference type="EMBL" id="MYFO01000004">
    <property type="protein sequence ID" value="TFE90629.1"/>
    <property type="molecule type" value="Genomic_DNA"/>
</dbReference>
<dbReference type="AlphaFoldDB" id="A0A4Y8Q8J6"/>
<feature type="domain" description="Methyl-accepting transducer" evidence="5">
    <location>
        <begin position="299"/>
        <end position="535"/>
    </location>
</feature>
<name>A0A4Y8Q8J6_9BACL</name>
<accession>A0A4Y8Q8J6</accession>
<evidence type="ECO:0000259" key="5">
    <source>
        <dbReference type="PROSITE" id="PS50111"/>
    </source>
</evidence>
<dbReference type="Pfam" id="PF00015">
    <property type="entry name" value="MCPsignal"/>
    <property type="match status" value="1"/>
</dbReference>
<evidence type="ECO:0000256" key="2">
    <source>
        <dbReference type="ARBA" id="ARBA00029447"/>
    </source>
</evidence>
<evidence type="ECO:0000256" key="3">
    <source>
        <dbReference type="PROSITE-ProRule" id="PRU00284"/>
    </source>
</evidence>
<evidence type="ECO:0000256" key="1">
    <source>
        <dbReference type="ARBA" id="ARBA00023224"/>
    </source>
</evidence>
<organism evidence="6 7">
    <name type="scientific">Paenibacillus athensensis</name>
    <dbReference type="NCBI Taxonomy" id="1967502"/>
    <lineage>
        <taxon>Bacteria</taxon>
        <taxon>Bacillati</taxon>
        <taxon>Bacillota</taxon>
        <taxon>Bacilli</taxon>
        <taxon>Bacillales</taxon>
        <taxon>Paenibacillaceae</taxon>
        <taxon>Paenibacillus</taxon>
    </lineage>
</organism>
<evidence type="ECO:0000313" key="6">
    <source>
        <dbReference type="EMBL" id="TFE90629.1"/>
    </source>
</evidence>
<dbReference type="PROSITE" id="PS50111">
    <property type="entry name" value="CHEMOTAXIS_TRANSDUC_2"/>
    <property type="match status" value="1"/>
</dbReference>
<keyword evidence="4" id="KW-1133">Transmembrane helix</keyword>
<dbReference type="SMART" id="SM00283">
    <property type="entry name" value="MA"/>
    <property type="match status" value="1"/>
</dbReference>
<dbReference type="PANTHER" id="PTHR32089">
    <property type="entry name" value="METHYL-ACCEPTING CHEMOTAXIS PROTEIN MCPB"/>
    <property type="match status" value="1"/>
</dbReference>
<keyword evidence="4" id="KW-0812">Transmembrane</keyword>
<keyword evidence="4" id="KW-0472">Membrane</keyword>
<feature type="transmembrane region" description="Helical" evidence="4">
    <location>
        <begin position="206"/>
        <end position="227"/>
    </location>
</feature>
<proteinExistence type="inferred from homology"/>
<dbReference type="Gene3D" id="1.10.287.950">
    <property type="entry name" value="Methyl-accepting chemotaxis protein"/>
    <property type="match status" value="1"/>
</dbReference>
<keyword evidence="7" id="KW-1185">Reference proteome</keyword>
<dbReference type="PANTHER" id="PTHR32089:SF112">
    <property type="entry name" value="LYSOZYME-LIKE PROTEIN-RELATED"/>
    <property type="match status" value="1"/>
</dbReference>
<dbReference type="OrthoDB" id="2803178at2"/>
<evidence type="ECO:0000313" key="7">
    <source>
        <dbReference type="Proteomes" id="UP000298246"/>
    </source>
</evidence>
<keyword evidence="1 3" id="KW-0807">Transducer</keyword>
<gene>
    <name evidence="6" type="ORF">B5M42_05005</name>
</gene>
<reference evidence="6 7" key="1">
    <citation type="submission" date="2017-03" db="EMBL/GenBank/DDBJ databases">
        <title>Isolation of Levoglucosan Utilizing Bacteria.</title>
        <authorList>
            <person name="Arya A.S."/>
        </authorList>
    </citation>
    <scope>NUCLEOTIDE SEQUENCE [LARGE SCALE GENOMIC DNA]</scope>
    <source>
        <strain evidence="6 7">MEC069</strain>
    </source>
</reference>
<protein>
    <recommendedName>
        <fullName evidence="5">Methyl-accepting transducer domain-containing protein</fullName>
    </recommendedName>
</protein>
<dbReference type="GO" id="GO:0007165">
    <property type="term" value="P:signal transduction"/>
    <property type="evidence" value="ECO:0007669"/>
    <property type="project" value="UniProtKB-KW"/>
</dbReference>
<comment type="similarity">
    <text evidence="2">Belongs to the methyl-accepting chemotaxis (MCP) protein family.</text>
</comment>
<evidence type="ECO:0000256" key="4">
    <source>
        <dbReference type="SAM" id="Phobius"/>
    </source>
</evidence>
<dbReference type="InterPro" id="IPR004090">
    <property type="entry name" value="Chemotax_Me-accpt_rcpt"/>
</dbReference>
<dbReference type="GO" id="GO:0006935">
    <property type="term" value="P:chemotaxis"/>
    <property type="evidence" value="ECO:0007669"/>
    <property type="project" value="InterPro"/>
</dbReference>
<dbReference type="Proteomes" id="UP000298246">
    <property type="component" value="Unassembled WGS sequence"/>
</dbReference>
<dbReference type="GO" id="GO:0004888">
    <property type="term" value="F:transmembrane signaling receptor activity"/>
    <property type="evidence" value="ECO:0007669"/>
    <property type="project" value="InterPro"/>
</dbReference>
<dbReference type="PRINTS" id="PR00260">
    <property type="entry name" value="CHEMTRNSDUCR"/>
</dbReference>
<dbReference type="SUPFAM" id="SSF58104">
    <property type="entry name" value="Methyl-accepting chemotaxis protein (MCP) signaling domain"/>
    <property type="match status" value="1"/>
</dbReference>
<dbReference type="Gene3D" id="6.10.340.10">
    <property type="match status" value="1"/>
</dbReference>
<feature type="transmembrane region" description="Helical" evidence="4">
    <location>
        <begin position="32"/>
        <end position="51"/>
    </location>
</feature>
<comment type="caution">
    <text evidence="6">The sequence shown here is derived from an EMBL/GenBank/DDBJ whole genome shotgun (WGS) entry which is preliminary data.</text>
</comment>